<protein>
    <submittedName>
        <fullName evidence="1">Uncharacterized protein</fullName>
    </submittedName>
</protein>
<proteinExistence type="predicted"/>
<reference evidence="1 2" key="1">
    <citation type="submission" date="2020-08" db="EMBL/GenBank/DDBJ databases">
        <authorList>
            <person name="Mo P."/>
        </authorList>
    </citation>
    <scope>NUCLEOTIDE SEQUENCE [LARGE SCALE GENOMIC DNA]</scope>
    <source>
        <strain evidence="1 2">CGMCC 4.1532</strain>
    </source>
</reference>
<dbReference type="EMBL" id="CP060131">
    <property type="protein sequence ID" value="QNG54704.1"/>
    <property type="molecule type" value="Genomic_DNA"/>
</dbReference>
<evidence type="ECO:0000313" key="2">
    <source>
        <dbReference type="Proteomes" id="UP000515728"/>
    </source>
</evidence>
<dbReference type="InterPro" id="IPR054271">
    <property type="entry name" value="DUF7002"/>
</dbReference>
<accession>A0A7G7MPJ3</accession>
<name>A0A7G7MPJ3_9PSEU</name>
<evidence type="ECO:0000313" key="1">
    <source>
        <dbReference type="EMBL" id="QNG54704.1"/>
    </source>
</evidence>
<keyword evidence="2" id="KW-1185">Reference proteome</keyword>
<dbReference type="KEGG" id="ppel:H6H00_12955"/>
<dbReference type="AlphaFoldDB" id="A0A7G7MPJ3"/>
<organism evidence="1 2">
    <name type="scientific">Pseudonocardia petroleophila</name>
    <dbReference type="NCBI Taxonomy" id="37331"/>
    <lineage>
        <taxon>Bacteria</taxon>
        <taxon>Bacillati</taxon>
        <taxon>Actinomycetota</taxon>
        <taxon>Actinomycetes</taxon>
        <taxon>Pseudonocardiales</taxon>
        <taxon>Pseudonocardiaceae</taxon>
        <taxon>Pseudonocardia</taxon>
    </lineage>
</organism>
<sequence>MNETHLARMLDDMTVAGYLARINAMVFLWADRDRLDRLRRLPRYAASAHVVLTLDTASLVAAHRDRIALTRINSGAALFPSGRRGTATFRGIDGFPARDRPVELAVTGGIPDLGRHLVRVQEWAGDEVRDVPLP</sequence>
<dbReference type="Pfam" id="PF22531">
    <property type="entry name" value="DUF7002"/>
    <property type="match status" value="1"/>
</dbReference>
<gene>
    <name evidence="1" type="ORF">H6H00_12955</name>
</gene>
<dbReference type="Proteomes" id="UP000515728">
    <property type="component" value="Chromosome"/>
</dbReference>